<dbReference type="Proteomes" id="UP000267017">
    <property type="component" value="Unassembled WGS sequence"/>
</dbReference>
<evidence type="ECO:0000259" key="2">
    <source>
        <dbReference type="PROSITE" id="PS50943"/>
    </source>
</evidence>
<gene>
    <name evidence="3" type="ORF">EHV15_35460</name>
</gene>
<evidence type="ECO:0000256" key="1">
    <source>
        <dbReference type="ARBA" id="ARBA00023125"/>
    </source>
</evidence>
<name>A0A3P3TBH5_9BACL</name>
<protein>
    <submittedName>
        <fullName evidence="3">XRE family transcriptional regulator</fullName>
    </submittedName>
</protein>
<dbReference type="CDD" id="cd00093">
    <property type="entry name" value="HTH_XRE"/>
    <property type="match status" value="1"/>
</dbReference>
<dbReference type="PANTHER" id="PTHR46558">
    <property type="entry name" value="TRACRIPTIONAL REGULATORY PROTEIN-RELATED-RELATED"/>
    <property type="match status" value="1"/>
</dbReference>
<proteinExistence type="predicted"/>
<dbReference type="EMBL" id="RRCN01000002">
    <property type="protein sequence ID" value="RRJ54874.1"/>
    <property type="molecule type" value="Genomic_DNA"/>
</dbReference>
<dbReference type="Pfam" id="PF01381">
    <property type="entry name" value="HTH_3"/>
    <property type="match status" value="1"/>
</dbReference>
<dbReference type="GO" id="GO:0003677">
    <property type="term" value="F:DNA binding"/>
    <property type="evidence" value="ECO:0007669"/>
    <property type="project" value="UniProtKB-KW"/>
</dbReference>
<dbReference type="InterPro" id="IPR001387">
    <property type="entry name" value="Cro/C1-type_HTH"/>
</dbReference>
<dbReference type="InterPro" id="IPR010982">
    <property type="entry name" value="Lambda_DNA-bd_dom_sf"/>
</dbReference>
<dbReference type="Gene3D" id="1.10.260.40">
    <property type="entry name" value="lambda repressor-like DNA-binding domains"/>
    <property type="match status" value="1"/>
</dbReference>
<dbReference type="SMART" id="SM00530">
    <property type="entry name" value="HTH_XRE"/>
    <property type="match status" value="1"/>
</dbReference>
<organism evidence="3 4">
    <name type="scientific">Paenibacillus oralis</name>
    <dbReference type="NCBI Taxonomy" id="2490856"/>
    <lineage>
        <taxon>Bacteria</taxon>
        <taxon>Bacillati</taxon>
        <taxon>Bacillota</taxon>
        <taxon>Bacilli</taxon>
        <taxon>Bacillales</taxon>
        <taxon>Paenibacillaceae</taxon>
        <taxon>Paenibacillus</taxon>
    </lineage>
</organism>
<sequence length="82" mass="9467">MLSNGQDDRITTIAADLKRERLRRKFSQKQLARKLGVSKTTISAWERDVRFPKEQHLPLIADLLDLSEIHLLLVSKNRKMAG</sequence>
<evidence type="ECO:0000313" key="4">
    <source>
        <dbReference type="Proteomes" id="UP000267017"/>
    </source>
</evidence>
<keyword evidence="1" id="KW-0238">DNA-binding</keyword>
<dbReference type="AlphaFoldDB" id="A0A3P3TBH5"/>
<dbReference type="PANTHER" id="PTHR46558:SF4">
    <property type="entry name" value="DNA-BIDING PHAGE PROTEIN"/>
    <property type="match status" value="1"/>
</dbReference>
<comment type="caution">
    <text evidence="3">The sequence shown here is derived from an EMBL/GenBank/DDBJ whole genome shotgun (WGS) entry which is preliminary data.</text>
</comment>
<keyword evidence="4" id="KW-1185">Reference proteome</keyword>
<reference evidence="3 4" key="1">
    <citation type="submission" date="2018-11" db="EMBL/GenBank/DDBJ databases">
        <title>Genome sequencing of Paenibacillus sp. KCOM 3021 (= ChDC PVNT-B20).</title>
        <authorList>
            <person name="Kook J.-K."/>
            <person name="Park S.-N."/>
            <person name="Lim Y.K."/>
        </authorList>
    </citation>
    <scope>NUCLEOTIDE SEQUENCE [LARGE SCALE GENOMIC DNA]</scope>
    <source>
        <strain evidence="3 4">KCOM 3021</strain>
    </source>
</reference>
<dbReference type="PROSITE" id="PS50943">
    <property type="entry name" value="HTH_CROC1"/>
    <property type="match status" value="1"/>
</dbReference>
<evidence type="ECO:0000313" key="3">
    <source>
        <dbReference type="EMBL" id="RRJ54874.1"/>
    </source>
</evidence>
<feature type="domain" description="HTH cro/C1-type" evidence="2">
    <location>
        <begin position="17"/>
        <end position="71"/>
    </location>
</feature>
<dbReference type="SUPFAM" id="SSF47413">
    <property type="entry name" value="lambda repressor-like DNA-binding domains"/>
    <property type="match status" value="1"/>
</dbReference>
<dbReference type="OrthoDB" id="8115576at2"/>
<accession>A0A3P3TBH5</accession>